<evidence type="ECO:0000313" key="2">
    <source>
        <dbReference type="EMBL" id="RCN27853.1"/>
    </source>
</evidence>
<comment type="caution">
    <text evidence="2">The sequence shown here is derived from an EMBL/GenBank/DDBJ whole genome shotgun (WGS) entry which is preliminary data.</text>
</comment>
<dbReference type="Proteomes" id="UP000252519">
    <property type="component" value="Unassembled WGS sequence"/>
</dbReference>
<protein>
    <submittedName>
        <fullName evidence="2">Uncharacterized protein</fullName>
    </submittedName>
</protein>
<accession>A0A368F6Z0</accession>
<name>A0A368F6Z0_ANCCA</name>
<feature type="compositionally biased region" description="Basic residues" evidence="1">
    <location>
        <begin position="52"/>
        <end position="66"/>
    </location>
</feature>
<reference evidence="2 3" key="1">
    <citation type="submission" date="2014-10" db="EMBL/GenBank/DDBJ databases">
        <title>Draft genome of the hookworm Ancylostoma caninum.</title>
        <authorList>
            <person name="Mitreva M."/>
        </authorList>
    </citation>
    <scope>NUCLEOTIDE SEQUENCE [LARGE SCALE GENOMIC DNA]</scope>
    <source>
        <strain evidence="2 3">Baltimore</strain>
    </source>
</reference>
<dbReference type="AlphaFoldDB" id="A0A368F6Z0"/>
<dbReference type="OrthoDB" id="10553821at2759"/>
<feature type="region of interest" description="Disordered" evidence="1">
    <location>
        <begin position="40"/>
        <end position="80"/>
    </location>
</feature>
<feature type="compositionally biased region" description="Low complexity" evidence="1">
    <location>
        <begin position="40"/>
        <end position="51"/>
    </location>
</feature>
<organism evidence="2 3">
    <name type="scientific">Ancylostoma caninum</name>
    <name type="common">Dog hookworm</name>
    <dbReference type="NCBI Taxonomy" id="29170"/>
    <lineage>
        <taxon>Eukaryota</taxon>
        <taxon>Metazoa</taxon>
        <taxon>Ecdysozoa</taxon>
        <taxon>Nematoda</taxon>
        <taxon>Chromadorea</taxon>
        <taxon>Rhabditida</taxon>
        <taxon>Rhabditina</taxon>
        <taxon>Rhabditomorpha</taxon>
        <taxon>Strongyloidea</taxon>
        <taxon>Ancylostomatidae</taxon>
        <taxon>Ancylostomatinae</taxon>
        <taxon>Ancylostoma</taxon>
    </lineage>
</organism>
<proteinExistence type="predicted"/>
<dbReference type="EMBL" id="JOJR01003387">
    <property type="protein sequence ID" value="RCN27853.1"/>
    <property type="molecule type" value="Genomic_DNA"/>
</dbReference>
<evidence type="ECO:0000256" key="1">
    <source>
        <dbReference type="SAM" id="MobiDB-lite"/>
    </source>
</evidence>
<sequence>MGLKKLNHSIHLVWSNYLVFIFRIHQGMGYLSGIRKHSLCSTKSSSSSRSRSPIHTRRRSRSRSRSQPRNPQAARNLSVNRVKMTAHGDELGPEKLDIQLTQIKKV</sequence>
<keyword evidence="3" id="KW-1185">Reference proteome</keyword>
<gene>
    <name evidence="2" type="ORF">ANCCAN_26410</name>
</gene>
<evidence type="ECO:0000313" key="3">
    <source>
        <dbReference type="Proteomes" id="UP000252519"/>
    </source>
</evidence>